<evidence type="ECO:0000256" key="5">
    <source>
        <dbReference type="ARBA" id="ARBA00024934"/>
    </source>
</evidence>
<dbReference type="EMBL" id="JBHMDO010000033">
    <property type="protein sequence ID" value="MFB9328032.1"/>
    <property type="molecule type" value="Genomic_DNA"/>
</dbReference>
<keyword evidence="7" id="KW-0966">Cell projection</keyword>
<keyword evidence="7" id="KW-0282">Flagellum</keyword>
<keyword evidence="7" id="KW-0969">Cilium</keyword>
<comment type="subcellular location">
    <subcellularLocation>
        <location evidence="1 6">Bacterial flagellum basal body</location>
    </subcellularLocation>
</comment>
<protein>
    <recommendedName>
        <fullName evidence="3 6">Flagellar basal body rod protein FlgB</fullName>
    </recommendedName>
</protein>
<comment type="subunit">
    <text evidence="6">The basal body constitutes a major portion of the flagellar organelle and consists of a number of rings mounted on a central rod.</text>
</comment>
<dbReference type="PANTHER" id="PTHR30435:SF12">
    <property type="entry name" value="FLAGELLAR BASAL BODY ROD PROTEIN FLGB"/>
    <property type="match status" value="1"/>
</dbReference>
<comment type="caution">
    <text evidence="7">The sequence shown here is derived from an EMBL/GenBank/DDBJ whole genome shotgun (WGS) entry which is preliminary data.</text>
</comment>
<accession>A0ABV5KS30</accession>
<organism evidence="7 8">
    <name type="scientific">Paenibacillus aurantiacus</name>
    <dbReference type="NCBI Taxonomy" id="1936118"/>
    <lineage>
        <taxon>Bacteria</taxon>
        <taxon>Bacillati</taxon>
        <taxon>Bacillota</taxon>
        <taxon>Bacilli</taxon>
        <taxon>Bacillales</taxon>
        <taxon>Paenibacillaceae</taxon>
        <taxon>Paenibacillus</taxon>
    </lineage>
</organism>
<keyword evidence="4 6" id="KW-0975">Bacterial flagellum</keyword>
<gene>
    <name evidence="7" type="primary">flgB</name>
    <name evidence="7" type="ORF">ACFFSY_19065</name>
</gene>
<dbReference type="Proteomes" id="UP001589747">
    <property type="component" value="Unassembled WGS sequence"/>
</dbReference>
<evidence type="ECO:0000256" key="3">
    <source>
        <dbReference type="ARBA" id="ARBA00014376"/>
    </source>
</evidence>
<evidence type="ECO:0000256" key="4">
    <source>
        <dbReference type="ARBA" id="ARBA00023143"/>
    </source>
</evidence>
<keyword evidence="8" id="KW-1185">Reference proteome</keyword>
<evidence type="ECO:0000313" key="8">
    <source>
        <dbReference type="Proteomes" id="UP001589747"/>
    </source>
</evidence>
<evidence type="ECO:0000256" key="1">
    <source>
        <dbReference type="ARBA" id="ARBA00004117"/>
    </source>
</evidence>
<dbReference type="InterPro" id="IPR006300">
    <property type="entry name" value="FlgB"/>
</dbReference>
<evidence type="ECO:0000256" key="6">
    <source>
        <dbReference type="PIRNR" id="PIRNR002889"/>
    </source>
</evidence>
<comment type="similarity">
    <text evidence="2 6">Belongs to the flagella basal body rod proteins family.</text>
</comment>
<dbReference type="RefSeq" id="WP_377497840.1">
    <property type="nucleotide sequence ID" value="NZ_JBHMDO010000033.1"/>
</dbReference>
<proteinExistence type="inferred from homology"/>
<comment type="function">
    <text evidence="5 6">Structural component of flagellum, the bacterial motility apparatus. Part of the rod structure of flagellar basal body.</text>
</comment>
<dbReference type="PIRSF" id="PIRSF002889">
    <property type="entry name" value="Rod_FlgB"/>
    <property type="match status" value="1"/>
</dbReference>
<evidence type="ECO:0000256" key="2">
    <source>
        <dbReference type="ARBA" id="ARBA00009677"/>
    </source>
</evidence>
<reference evidence="7 8" key="1">
    <citation type="submission" date="2024-09" db="EMBL/GenBank/DDBJ databases">
        <authorList>
            <person name="Sun Q."/>
            <person name="Mori K."/>
        </authorList>
    </citation>
    <scope>NUCLEOTIDE SEQUENCE [LARGE SCALE GENOMIC DNA]</scope>
    <source>
        <strain evidence="7 8">TISTR 2452</strain>
    </source>
</reference>
<dbReference type="PANTHER" id="PTHR30435">
    <property type="entry name" value="FLAGELLAR PROTEIN"/>
    <property type="match status" value="1"/>
</dbReference>
<evidence type="ECO:0000313" key="7">
    <source>
        <dbReference type="EMBL" id="MFB9328032.1"/>
    </source>
</evidence>
<dbReference type="NCBIfam" id="TIGR01396">
    <property type="entry name" value="FlgB"/>
    <property type="match status" value="1"/>
</dbReference>
<name>A0ABV5KS30_9BACL</name>
<sequence length="135" mass="15157">MLVSKSAKRNEALLGILEHKHKTIAANIAHADTPGYKARKVVFEEELAKQINGSHTAQVRLNRTHADHLPSGTESRTIPYKTIQDHRTAMNNNRNNVDIDAEMVNLASNQLAYQFLADKVGGHYNKYKKLLADLK</sequence>